<dbReference type="InterPro" id="IPR050339">
    <property type="entry name" value="CC_SR_Kinase"/>
</dbReference>
<reference evidence="13" key="1">
    <citation type="submission" date="2023-03" db="EMBL/GenBank/DDBJ databases">
        <authorList>
            <person name="Steffen K."/>
            <person name="Cardenas P."/>
        </authorList>
    </citation>
    <scope>NUCLEOTIDE SEQUENCE</scope>
</reference>
<protein>
    <recommendedName>
        <fullName evidence="1">non-specific serine/threonine protein kinase</fullName>
        <ecNumber evidence="1">2.7.11.1</ecNumber>
    </recommendedName>
</protein>
<sequence>MKESSLVVLALQLVSLAVCMLGSSASEHPLALTGSGSAADGLQRLYVVSVDGVVSALDWEGHPVWSYQLAQPLFSSTLNYKQLSVMADDIIDQSFPYGESAALAGAKFREVETLDTFTGQLVYQCSASKCYQSEEQSVPPQWMQLLKASSYRVTVRLAQEMTGEEMWNFTVGEVELSLVGSAPWAGEEGDVGGAEYGGSVSVKVDTARGVLYGEGEGEMGRWNRKMSAPITSLWVQDGLRLIRVNLSSHSVLPSYQRPSLMMVHYKEKFYIQPMPLPHNSQSPNLYSPISYTLLGAVEAMAATRWGRDRERMRVEEEEVEEDKFELALYRNSDLFKLCSEHSEGTSVYFMAEEISEGSCQLPRDENGSEDSCGAPSSPPTISSTGGEVCYWVARFGSDYELRGRLGKGGFGVVYHVKNRTDDGEYAVKRILLPRKKSAREKVMREVLALAQLDHANIVRYFHSWVEQAPEGWHTRSSGSLSAELSPKFQSCKLAGFPMISEMGHTKPVWDIACAEQSPFPSTMPSSSASRLAPPTSSSSLPSNPSLSTLSHDRIHAEVPPPLSTQSHTSSFVIEFNNKTEGEESVAITTTGGGGEGERGCFPRDLLDNRDDLSDCSDTHLGGDDDRGVHQLEAPTYLFIQMQLCRKESLKEWLAQNIHNRPLRVVLHYFQQVLEAVTYVHQKGLMHRDLKPSNIFFSLEGSVKVGDFGLVTGTSFSGSQTSLHRSHFYMGPEQAAGKKYDQKVDIYSLGVIFFELHHPFETDMERVKVLENLRQREMPSNFLKTMPQESELVRWLTEPHPAGRPSAQDITGSQLYSDLHRTAEHSPDNHLIPRL</sequence>
<dbReference type="PROSITE" id="PS00107">
    <property type="entry name" value="PROTEIN_KINASE_ATP"/>
    <property type="match status" value="1"/>
</dbReference>
<dbReference type="GO" id="GO:0004694">
    <property type="term" value="F:eukaryotic translation initiation factor 2alpha kinase activity"/>
    <property type="evidence" value="ECO:0007669"/>
    <property type="project" value="TreeGrafter"/>
</dbReference>
<evidence type="ECO:0000256" key="5">
    <source>
        <dbReference type="ARBA" id="ARBA00022741"/>
    </source>
</evidence>
<dbReference type="InterPro" id="IPR011009">
    <property type="entry name" value="Kinase-like_dom_sf"/>
</dbReference>
<evidence type="ECO:0000313" key="14">
    <source>
        <dbReference type="Proteomes" id="UP001174909"/>
    </source>
</evidence>
<accession>A0AA35WLJ1</accession>
<feature type="chain" id="PRO_5041327945" description="non-specific serine/threonine protein kinase" evidence="11">
    <location>
        <begin position="26"/>
        <end position="834"/>
    </location>
</feature>
<dbReference type="Gene3D" id="3.30.200.20">
    <property type="entry name" value="Phosphorylase Kinase, domain 1"/>
    <property type="match status" value="1"/>
</dbReference>
<dbReference type="GO" id="GO:0005524">
    <property type="term" value="F:ATP binding"/>
    <property type="evidence" value="ECO:0007669"/>
    <property type="project" value="UniProtKB-UniRule"/>
</dbReference>
<dbReference type="FunFam" id="1.10.510.10:FF:000251">
    <property type="entry name" value="eukaryotic translation initiation factor 2-alpha kinase 3"/>
    <property type="match status" value="1"/>
</dbReference>
<keyword evidence="5 9" id="KW-0547">Nucleotide-binding</keyword>
<keyword evidence="13" id="KW-0648">Protein biosynthesis</keyword>
<keyword evidence="11" id="KW-0732">Signal</keyword>
<feature type="binding site" evidence="9">
    <location>
        <position position="435"/>
    </location>
    <ligand>
        <name>ATP</name>
        <dbReference type="ChEBI" id="CHEBI:30616"/>
    </ligand>
</feature>
<keyword evidence="2" id="KW-0723">Serine/threonine-protein kinase</keyword>
<comment type="caution">
    <text evidence="13">The sequence shown here is derived from an EMBL/GenBank/DDBJ whole genome shotgun (WGS) entry which is preliminary data.</text>
</comment>
<name>A0AA35WLJ1_GEOBA</name>
<evidence type="ECO:0000256" key="8">
    <source>
        <dbReference type="ARBA" id="ARBA00037982"/>
    </source>
</evidence>
<evidence type="ECO:0000256" key="10">
    <source>
        <dbReference type="SAM" id="MobiDB-lite"/>
    </source>
</evidence>
<evidence type="ECO:0000256" key="9">
    <source>
        <dbReference type="PROSITE-ProRule" id="PRU10141"/>
    </source>
</evidence>
<feature type="region of interest" description="Disordered" evidence="10">
    <location>
        <begin position="360"/>
        <end position="382"/>
    </location>
</feature>
<dbReference type="EC" id="2.7.11.1" evidence="1"/>
<dbReference type="Pfam" id="PF00069">
    <property type="entry name" value="Pkinase"/>
    <property type="match status" value="2"/>
</dbReference>
<keyword evidence="3" id="KW-0597">Phosphoprotein</keyword>
<dbReference type="InterPro" id="IPR008271">
    <property type="entry name" value="Ser/Thr_kinase_AS"/>
</dbReference>
<dbReference type="InterPro" id="IPR000719">
    <property type="entry name" value="Prot_kinase_dom"/>
</dbReference>
<dbReference type="PROSITE" id="PS00108">
    <property type="entry name" value="PROTEIN_KINASE_ST"/>
    <property type="match status" value="1"/>
</dbReference>
<keyword evidence="14" id="KW-1185">Reference proteome</keyword>
<evidence type="ECO:0000256" key="2">
    <source>
        <dbReference type="ARBA" id="ARBA00022527"/>
    </source>
</evidence>
<dbReference type="PANTHER" id="PTHR11042">
    <property type="entry name" value="EUKARYOTIC TRANSLATION INITIATION FACTOR 2-ALPHA KINASE EIF2-ALPHA KINASE -RELATED"/>
    <property type="match status" value="1"/>
</dbReference>
<evidence type="ECO:0000256" key="4">
    <source>
        <dbReference type="ARBA" id="ARBA00022679"/>
    </source>
</evidence>
<feature type="compositionally biased region" description="Low complexity" evidence="10">
    <location>
        <begin position="524"/>
        <end position="548"/>
    </location>
</feature>
<feature type="region of interest" description="Disordered" evidence="10">
    <location>
        <begin position="582"/>
        <end position="603"/>
    </location>
</feature>
<evidence type="ECO:0000256" key="1">
    <source>
        <dbReference type="ARBA" id="ARBA00012513"/>
    </source>
</evidence>
<dbReference type="Gene3D" id="1.10.510.10">
    <property type="entry name" value="Transferase(Phosphotransferase) domain 1"/>
    <property type="match status" value="1"/>
</dbReference>
<feature type="region of interest" description="Disordered" evidence="10">
    <location>
        <begin position="520"/>
        <end position="548"/>
    </location>
</feature>
<evidence type="ECO:0000259" key="12">
    <source>
        <dbReference type="PROSITE" id="PS50011"/>
    </source>
</evidence>
<dbReference type="PROSITE" id="PS50011">
    <property type="entry name" value="PROTEIN_KINASE_DOM"/>
    <property type="match status" value="1"/>
</dbReference>
<feature type="domain" description="Protein kinase" evidence="12">
    <location>
        <begin position="399"/>
        <end position="815"/>
    </location>
</feature>
<organism evidence="13 14">
    <name type="scientific">Geodia barretti</name>
    <name type="common">Barrett's horny sponge</name>
    <dbReference type="NCBI Taxonomy" id="519541"/>
    <lineage>
        <taxon>Eukaryota</taxon>
        <taxon>Metazoa</taxon>
        <taxon>Porifera</taxon>
        <taxon>Demospongiae</taxon>
        <taxon>Heteroscleromorpha</taxon>
        <taxon>Tetractinellida</taxon>
        <taxon>Astrophorina</taxon>
        <taxon>Geodiidae</taxon>
        <taxon>Geodia</taxon>
    </lineage>
</organism>
<dbReference type="SMART" id="SM00220">
    <property type="entry name" value="S_TKc"/>
    <property type="match status" value="1"/>
</dbReference>
<dbReference type="AlphaFoldDB" id="A0AA35WLJ1"/>
<keyword evidence="4" id="KW-0808">Transferase</keyword>
<comment type="similarity">
    <text evidence="8">Belongs to the protein kinase superfamily. Ser/Thr protein kinase family. GCN2 subfamily.</text>
</comment>
<proteinExistence type="inferred from homology"/>
<gene>
    <name evidence="13" type="ORF">GBAR_LOCUS14386</name>
</gene>
<dbReference type="GO" id="GO:0005634">
    <property type="term" value="C:nucleus"/>
    <property type="evidence" value="ECO:0007669"/>
    <property type="project" value="TreeGrafter"/>
</dbReference>
<keyword evidence="7 9" id="KW-0067">ATP-binding</keyword>
<evidence type="ECO:0000313" key="13">
    <source>
        <dbReference type="EMBL" id="CAI8024834.1"/>
    </source>
</evidence>
<dbReference type="EMBL" id="CASHTH010002099">
    <property type="protein sequence ID" value="CAI8024834.1"/>
    <property type="molecule type" value="Genomic_DNA"/>
</dbReference>
<keyword evidence="6 13" id="KW-0418">Kinase</keyword>
<evidence type="ECO:0000256" key="7">
    <source>
        <dbReference type="ARBA" id="ARBA00022840"/>
    </source>
</evidence>
<evidence type="ECO:0000256" key="11">
    <source>
        <dbReference type="SAM" id="SignalP"/>
    </source>
</evidence>
<dbReference type="PANTHER" id="PTHR11042:SF91">
    <property type="entry name" value="EUKARYOTIC TRANSLATION INITIATION FACTOR 2-ALPHA KINASE"/>
    <property type="match status" value="1"/>
</dbReference>
<dbReference type="SUPFAM" id="SSF56112">
    <property type="entry name" value="Protein kinase-like (PK-like)"/>
    <property type="match status" value="1"/>
</dbReference>
<dbReference type="Proteomes" id="UP001174909">
    <property type="component" value="Unassembled WGS sequence"/>
</dbReference>
<dbReference type="InterPro" id="IPR017441">
    <property type="entry name" value="Protein_kinase_ATP_BS"/>
</dbReference>
<dbReference type="GO" id="GO:0005737">
    <property type="term" value="C:cytoplasm"/>
    <property type="evidence" value="ECO:0007669"/>
    <property type="project" value="TreeGrafter"/>
</dbReference>
<keyword evidence="13" id="KW-0396">Initiation factor</keyword>
<dbReference type="GO" id="GO:0003743">
    <property type="term" value="F:translation initiation factor activity"/>
    <property type="evidence" value="ECO:0007669"/>
    <property type="project" value="UniProtKB-KW"/>
</dbReference>
<feature type="signal peptide" evidence="11">
    <location>
        <begin position="1"/>
        <end position="25"/>
    </location>
</feature>
<evidence type="ECO:0000256" key="3">
    <source>
        <dbReference type="ARBA" id="ARBA00022553"/>
    </source>
</evidence>
<evidence type="ECO:0000256" key="6">
    <source>
        <dbReference type="ARBA" id="ARBA00022777"/>
    </source>
</evidence>